<gene>
    <name evidence="1" type="ORF">BXZ70DRAFT_950689</name>
</gene>
<dbReference type="EMBL" id="JAEVFJ010000031">
    <property type="protein sequence ID" value="KAH8092625.1"/>
    <property type="molecule type" value="Genomic_DNA"/>
</dbReference>
<sequence length="110" mass="12458">MASFKLTSSMLPLSATSHLLQSTPLCAPLTPHLPFDRLNLISLRSWQNTRSPSHPMMSQQAPSQFNNYQISCLRSSLSLHYEPRSQEVFLEKNTFSSVTQLYLEPNVSMS</sequence>
<evidence type="ECO:0000313" key="2">
    <source>
        <dbReference type="Proteomes" id="UP000813824"/>
    </source>
</evidence>
<name>A0A8K0UIS9_9AGAR</name>
<comment type="caution">
    <text evidence="1">The sequence shown here is derived from an EMBL/GenBank/DDBJ whole genome shotgun (WGS) entry which is preliminary data.</text>
</comment>
<protein>
    <submittedName>
        <fullName evidence="1">Uncharacterized protein</fullName>
    </submittedName>
</protein>
<dbReference type="AlphaFoldDB" id="A0A8K0UIS9"/>
<keyword evidence="2" id="KW-1185">Reference proteome</keyword>
<accession>A0A8K0UIS9</accession>
<reference evidence="1" key="1">
    <citation type="journal article" date="2021" name="New Phytol.">
        <title>Evolutionary innovations through gain and loss of genes in the ectomycorrhizal Boletales.</title>
        <authorList>
            <person name="Wu G."/>
            <person name="Miyauchi S."/>
            <person name="Morin E."/>
            <person name="Kuo A."/>
            <person name="Drula E."/>
            <person name="Varga T."/>
            <person name="Kohler A."/>
            <person name="Feng B."/>
            <person name="Cao Y."/>
            <person name="Lipzen A."/>
            <person name="Daum C."/>
            <person name="Hundley H."/>
            <person name="Pangilinan J."/>
            <person name="Johnson J."/>
            <person name="Barry K."/>
            <person name="LaButti K."/>
            <person name="Ng V."/>
            <person name="Ahrendt S."/>
            <person name="Min B."/>
            <person name="Choi I.G."/>
            <person name="Park H."/>
            <person name="Plett J.M."/>
            <person name="Magnuson J."/>
            <person name="Spatafora J.W."/>
            <person name="Nagy L.G."/>
            <person name="Henrissat B."/>
            <person name="Grigoriev I.V."/>
            <person name="Yang Z.L."/>
            <person name="Xu J."/>
            <person name="Martin F.M."/>
        </authorList>
    </citation>
    <scope>NUCLEOTIDE SEQUENCE</scope>
    <source>
        <strain evidence="1">KKN 215</strain>
    </source>
</reference>
<dbReference type="Proteomes" id="UP000813824">
    <property type="component" value="Unassembled WGS sequence"/>
</dbReference>
<proteinExistence type="predicted"/>
<evidence type="ECO:0000313" key="1">
    <source>
        <dbReference type="EMBL" id="KAH8092625.1"/>
    </source>
</evidence>
<organism evidence="1 2">
    <name type="scientific">Cristinia sonorae</name>
    <dbReference type="NCBI Taxonomy" id="1940300"/>
    <lineage>
        <taxon>Eukaryota</taxon>
        <taxon>Fungi</taxon>
        <taxon>Dikarya</taxon>
        <taxon>Basidiomycota</taxon>
        <taxon>Agaricomycotina</taxon>
        <taxon>Agaricomycetes</taxon>
        <taxon>Agaricomycetidae</taxon>
        <taxon>Agaricales</taxon>
        <taxon>Pleurotineae</taxon>
        <taxon>Stephanosporaceae</taxon>
        <taxon>Cristinia</taxon>
    </lineage>
</organism>